<comment type="caution">
    <text evidence="3">The sequence shown here is derived from an EMBL/GenBank/DDBJ whole genome shotgun (WGS) entry which is preliminary data.</text>
</comment>
<gene>
    <name evidence="3" type="ORF">C8E83_2670</name>
</gene>
<dbReference type="AlphaFoldDB" id="A0A495IHN3"/>
<dbReference type="RefSeq" id="WP_121370309.1">
    <property type="nucleotide sequence ID" value="NZ_RBKS01000001.1"/>
</dbReference>
<evidence type="ECO:0000313" key="3">
    <source>
        <dbReference type="EMBL" id="RKR75522.1"/>
    </source>
</evidence>
<feature type="transmembrane region" description="Helical" evidence="2">
    <location>
        <begin position="190"/>
        <end position="211"/>
    </location>
</feature>
<proteinExistence type="predicted"/>
<keyword evidence="2" id="KW-0472">Membrane</keyword>
<evidence type="ECO:0008006" key="5">
    <source>
        <dbReference type="Google" id="ProtNLM"/>
    </source>
</evidence>
<keyword evidence="2" id="KW-1133">Transmembrane helix</keyword>
<accession>A0A495IHN3</accession>
<keyword evidence="4" id="KW-1185">Reference proteome</keyword>
<protein>
    <recommendedName>
        <fullName evidence="5">Tfp pilus assembly protein PilN</fullName>
    </recommendedName>
</protein>
<evidence type="ECO:0000313" key="4">
    <source>
        <dbReference type="Proteomes" id="UP000280008"/>
    </source>
</evidence>
<dbReference type="Proteomes" id="UP000280008">
    <property type="component" value="Unassembled WGS sequence"/>
</dbReference>
<name>A0A495IHN3_9MICO</name>
<feature type="compositionally biased region" description="Low complexity" evidence="1">
    <location>
        <begin position="54"/>
        <end position="67"/>
    </location>
</feature>
<keyword evidence="2" id="KW-0812">Transmembrane</keyword>
<feature type="region of interest" description="Disordered" evidence="1">
    <location>
        <begin position="131"/>
        <end position="152"/>
    </location>
</feature>
<reference evidence="3 4" key="1">
    <citation type="submission" date="2018-10" db="EMBL/GenBank/DDBJ databases">
        <title>Sequencing the genomes of 1000 actinobacteria strains.</title>
        <authorList>
            <person name="Klenk H.-P."/>
        </authorList>
    </citation>
    <scope>NUCLEOTIDE SEQUENCE [LARGE SCALE GENOMIC DNA]</scope>
    <source>
        <strain evidence="3 4">DSM 17894</strain>
    </source>
</reference>
<dbReference type="EMBL" id="RBKS01000001">
    <property type="protein sequence ID" value="RKR75522.1"/>
    <property type="molecule type" value="Genomic_DNA"/>
</dbReference>
<organism evidence="3 4">
    <name type="scientific">Frondihabitans australicus</name>
    <dbReference type="NCBI Taxonomy" id="386892"/>
    <lineage>
        <taxon>Bacteria</taxon>
        <taxon>Bacillati</taxon>
        <taxon>Actinomycetota</taxon>
        <taxon>Actinomycetes</taxon>
        <taxon>Micrococcales</taxon>
        <taxon>Microbacteriaceae</taxon>
        <taxon>Frondihabitans</taxon>
    </lineage>
</organism>
<feature type="compositionally biased region" description="Basic and acidic residues" evidence="1">
    <location>
        <begin position="21"/>
        <end position="53"/>
    </location>
</feature>
<feature type="region of interest" description="Disordered" evidence="1">
    <location>
        <begin position="14"/>
        <end position="67"/>
    </location>
</feature>
<dbReference type="OrthoDB" id="5196233at2"/>
<evidence type="ECO:0000256" key="2">
    <source>
        <dbReference type="SAM" id="Phobius"/>
    </source>
</evidence>
<sequence length="370" mass="37514">MKFYLTKAAQRAAESGQAPVAKEKVAKAPRVKAEKTPRLKAEKAPRVKADKAPSARQQRKAAASAAPAQAPALAPGFGAPAASSVIVPTSPALSAPVAVPLAPAASVAAPLAPAESVAAPLATTATSVLDAPAPPAEQRTGSGRAARAPKAAAAPREKKGVIAIGGQPRVDLLPQEVRIERKAANNVRRAWLGVGVVVVIVALAIGGATVYSQGAANALTTAQASTTRLNLEAQKYSQAQTVQDQVDLVQASLKVGGSTDIDWPGYLAAVALTVPSGAQLSGVNVDSASSVQAYAQASSPLEGQRVATLTLTATSTSLPSVPTWLENLTKIKGYEDATAGTVALSDGVYTSTVTLHINKKAFSNAYTKGS</sequence>
<evidence type="ECO:0000256" key="1">
    <source>
        <dbReference type="SAM" id="MobiDB-lite"/>
    </source>
</evidence>